<name>C7Q5I4_CATAD</name>
<reference evidence="1 2" key="1">
    <citation type="journal article" date="2009" name="Stand. Genomic Sci.">
        <title>Complete genome sequence of Catenulispora acidiphila type strain (ID 139908).</title>
        <authorList>
            <person name="Copeland A."/>
            <person name="Lapidus A."/>
            <person name="Glavina Del Rio T."/>
            <person name="Nolan M."/>
            <person name="Lucas S."/>
            <person name="Chen F."/>
            <person name="Tice H."/>
            <person name="Cheng J.F."/>
            <person name="Bruce D."/>
            <person name="Goodwin L."/>
            <person name="Pitluck S."/>
            <person name="Mikhailova N."/>
            <person name="Pati A."/>
            <person name="Ivanova N."/>
            <person name="Mavromatis K."/>
            <person name="Chen A."/>
            <person name="Palaniappan K."/>
            <person name="Chain P."/>
            <person name="Land M."/>
            <person name="Hauser L."/>
            <person name="Chang Y.J."/>
            <person name="Jeffries C.D."/>
            <person name="Chertkov O."/>
            <person name="Brettin T."/>
            <person name="Detter J.C."/>
            <person name="Han C."/>
            <person name="Ali Z."/>
            <person name="Tindall B.J."/>
            <person name="Goker M."/>
            <person name="Bristow J."/>
            <person name="Eisen J.A."/>
            <person name="Markowitz V."/>
            <person name="Hugenholtz P."/>
            <person name="Kyrpides N.C."/>
            <person name="Klenk H.P."/>
        </authorList>
    </citation>
    <scope>NUCLEOTIDE SEQUENCE [LARGE SCALE GENOMIC DNA]</scope>
    <source>
        <strain evidence="2">DSM 44928 / JCM 14897 / NBRC 102108 / NRRL B-24433 / ID139908</strain>
    </source>
</reference>
<protein>
    <submittedName>
        <fullName evidence="1">Uncharacterized protein</fullName>
    </submittedName>
</protein>
<dbReference type="OrthoDB" id="581550at2"/>
<gene>
    <name evidence="1" type="ordered locus">Caci_8982</name>
</gene>
<accession>C7Q5I4</accession>
<dbReference type="Proteomes" id="UP000000851">
    <property type="component" value="Chromosome"/>
</dbReference>
<proteinExistence type="predicted"/>
<keyword evidence="2" id="KW-1185">Reference proteome</keyword>
<dbReference type="eggNOG" id="ENOG5033Z0C">
    <property type="taxonomic scope" value="Bacteria"/>
</dbReference>
<sequence>MIISSTPTYTFLGQCQRCIRPVRAEQPDTAGDRAQLTCPECQRTVPASRLYATRSTTACDGACMSAVGPNCSCSCEGANHGRSWSTLITEELTVGDALAAFRAKAAAEAARRAARLKRIADAFAARHRDVVEFLRDYDGDFQFLSDMQDKLREAGELSEAQAEGVRRCAERAAQRSAERAKREAARASAGPVPTGKVRVEGVVLTVKDYDAPGPSWSTTYKMLVALDNGSRVWSTVPKALAISYATTKGNWFGLRGARIAFTATVTAKNGDPSFGTASRPTGAELLVPAAA</sequence>
<dbReference type="AlphaFoldDB" id="C7Q5I4"/>
<dbReference type="InParanoid" id="C7Q5I4"/>
<dbReference type="KEGG" id="cai:Caci_8982"/>
<dbReference type="RefSeq" id="WP_015797519.1">
    <property type="nucleotide sequence ID" value="NC_013131.1"/>
</dbReference>
<dbReference type="HOGENOM" id="CLU_955434_0_0_11"/>
<evidence type="ECO:0000313" key="2">
    <source>
        <dbReference type="Proteomes" id="UP000000851"/>
    </source>
</evidence>
<dbReference type="EMBL" id="CP001700">
    <property type="protein sequence ID" value="ACU77795.1"/>
    <property type="molecule type" value="Genomic_DNA"/>
</dbReference>
<organism evidence="1 2">
    <name type="scientific">Catenulispora acidiphila (strain DSM 44928 / JCM 14897 / NBRC 102108 / NRRL B-24433 / ID139908)</name>
    <dbReference type="NCBI Taxonomy" id="479433"/>
    <lineage>
        <taxon>Bacteria</taxon>
        <taxon>Bacillati</taxon>
        <taxon>Actinomycetota</taxon>
        <taxon>Actinomycetes</taxon>
        <taxon>Catenulisporales</taxon>
        <taxon>Catenulisporaceae</taxon>
        <taxon>Catenulispora</taxon>
    </lineage>
</organism>
<evidence type="ECO:0000313" key="1">
    <source>
        <dbReference type="EMBL" id="ACU77795.1"/>
    </source>
</evidence>